<accession>S0EUL0</accession>
<gene>
    <name evidence="1" type="ORF">CCALI_01545</name>
</gene>
<dbReference type="EMBL" id="HF951689">
    <property type="protein sequence ID" value="CCW35361.1"/>
    <property type="molecule type" value="Genomic_DNA"/>
</dbReference>
<dbReference type="STRING" id="454171.CP488_02551"/>
<name>S0EUL0_CHTCT</name>
<proteinExistence type="predicted"/>
<evidence type="ECO:0000313" key="1">
    <source>
        <dbReference type="EMBL" id="CCW35361.1"/>
    </source>
</evidence>
<dbReference type="Proteomes" id="UP000014227">
    <property type="component" value="Chromosome I"/>
</dbReference>
<dbReference type="InParanoid" id="S0EUL0"/>
<dbReference type="KEGG" id="ccz:CCALI_01545"/>
<dbReference type="AlphaFoldDB" id="S0EUL0"/>
<organism evidence="1 2">
    <name type="scientific">Chthonomonas calidirosea (strain DSM 23976 / ICMP 18418 / T49)</name>
    <dbReference type="NCBI Taxonomy" id="1303518"/>
    <lineage>
        <taxon>Bacteria</taxon>
        <taxon>Bacillati</taxon>
        <taxon>Armatimonadota</taxon>
        <taxon>Chthonomonadia</taxon>
        <taxon>Chthonomonadales</taxon>
        <taxon>Chthonomonadaceae</taxon>
        <taxon>Chthonomonas</taxon>
    </lineage>
</organism>
<protein>
    <submittedName>
        <fullName evidence="1">Uncharacterized protein</fullName>
    </submittedName>
</protein>
<dbReference type="HOGENOM" id="CLU_2092462_0_0_0"/>
<evidence type="ECO:0000313" key="2">
    <source>
        <dbReference type="Proteomes" id="UP000014227"/>
    </source>
</evidence>
<reference evidence="2" key="1">
    <citation type="submission" date="2013-03" db="EMBL/GenBank/DDBJ databases">
        <title>Genome sequence of Chthonomonas calidirosea, the first sequenced genome from the Armatimonadetes phylum (formally candidate division OP10).</title>
        <authorList>
            <person name="Lee K.C.Y."/>
            <person name="Morgan X.C."/>
            <person name="Dunfield P.F."/>
            <person name="Tamas I."/>
            <person name="Houghton K.M."/>
            <person name="Vyssotski M."/>
            <person name="Ryan J.L.J."/>
            <person name="Lagutin K."/>
            <person name="McDonald I.R."/>
            <person name="Stott M.B."/>
        </authorList>
    </citation>
    <scope>NUCLEOTIDE SEQUENCE [LARGE SCALE GENOMIC DNA]</scope>
    <source>
        <strain evidence="2">DSM 23976 / ICMP 18418 / T49</strain>
    </source>
</reference>
<keyword evidence="2" id="KW-1185">Reference proteome</keyword>
<sequence>MSRPLSGEGIRPRLSATVRGKTQQSAKLTNVSVLAPLASNRKKLLCKRPILSIFKIITYLRLDVKLRTIALIDGDSVSTGICKPVLTLISLIGVYGIMENTKAVERPTRWSVHCYR</sequence>